<evidence type="ECO:0000313" key="1">
    <source>
        <dbReference type="EMBL" id="MBC3535729.1"/>
    </source>
</evidence>
<keyword evidence="2" id="KW-1185">Reference proteome</keyword>
<evidence type="ECO:0000313" key="2">
    <source>
        <dbReference type="Proteomes" id="UP000606870"/>
    </source>
</evidence>
<dbReference type="Proteomes" id="UP000606870">
    <property type="component" value="Unassembled WGS sequence"/>
</dbReference>
<dbReference type="RefSeq" id="WP_186501787.1">
    <property type="nucleotide sequence ID" value="NZ_JACOGK010000001.1"/>
</dbReference>
<gene>
    <name evidence="1" type="ORF">H8J70_00405</name>
</gene>
<proteinExistence type="predicted"/>
<organism evidence="1 2">
    <name type="scientific">Megasphaera hominis</name>
    <dbReference type="NCBI Taxonomy" id="159836"/>
    <lineage>
        <taxon>Bacteria</taxon>
        <taxon>Bacillati</taxon>
        <taxon>Bacillota</taxon>
        <taxon>Negativicutes</taxon>
        <taxon>Veillonellales</taxon>
        <taxon>Veillonellaceae</taxon>
        <taxon>Megasphaera</taxon>
    </lineage>
</organism>
<dbReference type="EMBL" id="JACOGK010000001">
    <property type="protein sequence ID" value="MBC3535729.1"/>
    <property type="molecule type" value="Genomic_DNA"/>
</dbReference>
<reference evidence="1 2" key="1">
    <citation type="submission" date="2020-08" db="EMBL/GenBank/DDBJ databases">
        <authorList>
            <person name="Liu C."/>
            <person name="Sun Q."/>
        </authorList>
    </citation>
    <scope>NUCLEOTIDE SEQUENCE [LARGE SCALE GENOMIC DNA]</scope>
    <source>
        <strain evidence="1 2">NSJ-59</strain>
    </source>
</reference>
<protein>
    <submittedName>
        <fullName evidence="1">Uncharacterized protein</fullName>
    </submittedName>
</protein>
<sequence length="172" mass="18908">MTKIKKIIILMAVFLIPIVCPSFSQAYYVTQNNYLTECKIGPLGLKSPFDMNELNSLFGNMTKPAIQGGPATNPMVLYFNNARIIVIGNKIWCVSVTTNKGKNGIALTTPKGISVGDSLDKIFTKYGAPDSTRKSTLDNTTRYTYGSFEIDLTFTVNEKNKVTEISIGMPTC</sequence>
<name>A0ABR6VF25_9FIRM</name>
<comment type="caution">
    <text evidence="1">The sequence shown here is derived from an EMBL/GenBank/DDBJ whole genome shotgun (WGS) entry which is preliminary data.</text>
</comment>
<accession>A0ABR6VF25</accession>